<dbReference type="InterPro" id="IPR009075">
    <property type="entry name" value="AcylCo_DH/oxidase_C"/>
</dbReference>
<reference evidence="10 11" key="1">
    <citation type="journal article" date="2015" name="Geomicrobiol. J.">
        <title>Caldisalinibacter kiritimatiensis gen. nov., sp. nov., a moderately thermohalophilic thiosulfate-reducing bacterium from a hypersaline microbial mat.</title>
        <authorList>
            <person name="Ben Hania W."/>
            <person name="Joseph M."/>
            <person name="Fiebig A."/>
            <person name="Bunk B."/>
            <person name="Klenk H.-P."/>
            <person name="Fardeau M.-L."/>
            <person name="Spring S."/>
        </authorList>
    </citation>
    <scope>NUCLEOTIDE SEQUENCE [LARGE SCALE GENOMIC DNA]</scope>
    <source>
        <strain evidence="10 11">L21-TH-D2</strain>
    </source>
</reference>
<dbReference type="EMBL" id="ARZA01000109">
    <property type="protein sequence ID" value="EOD00865.1"/>
    <property type="molecule type" value="Genomic_DNA"/>
</dbReference>
<dbReference type="FunFam" id="2.40.110.10:FF:000001">
    <property type="entry name" value="Acyl-CoA dehydrogenase, mitochondrial"/>
    <property type="match status" value="1"/>
</dbReference>
<comment type="cofactor">
    <cofactor evidence="1 6">
        <name>FAD</name>
        <dbReference type="ChEBI" id="CHEBI:57692"/>
    </cofactor>
</comment>
<name>R1CEY0_9FIRM</name>
<dbReference type="Gene3D" id="1.20.140.10">
    <property type="entry name" value="Butyryl-CoA Dehydrogenase, subunit A, domain 3"/>
    <property type="match status" value="1"/>
</dbReference>
<evidence type="ECO:0000256" key="3">
    <source>
        <dbReference type="ARBA" id="ARBA00022630"/>
    </source>
</evidence>
<dbReference type="InterPro" id="IPR037069">
    <property type="entry name" value="AcylCoA_DH/ox_N_sf"/>
</dbReference>
<dbReference type="PROSITE" id="PS00073">
    <property type="entry name" value="ACYL_COA_DH_2"/>
    <property type="match status" value="1"/>
</dbReference>
<keyword evidence="11" id="KW-1185">Reference proteome</keyword>
<accession>R1CEY0</accession>
<evidence type="ECO:0000256" key="4">
    <source>
        <dbReference type="ARBA" id="ARBA00022827"/>
    </source>
</evidence>
<evidence type="ECO:0000256" key="1">
    <source>
        <dbReference type="ARBA" id="ARBA00001974"/>
    </source>
</evidence>
<dbReference type="eggNOG" id="COG1960">
    <property type="taxonomic scope" value="Bacteria"/>
</dbReference>
<dbReference type="Pfam" id="PF02770">
    <property type="entry name" value="Acyl-CoA_dh_M"/>
    <property type="match status" value="1"/>
</dbReference>
<dbReference type="Proteomes" id="UP000013378">
    <property type="component" value="Unassembled WGS sequence"/>
</dbReference>
<evidence type="ECO:0000256" key="5">
    <source>
        <dbReference type="ARBA" id="ARBA00023002"/>
    </source>
</evidence>
<evidence type="ECO:0000313" key="10">
    <source>
        <dbReference type="EMBL" id="EOD00865.1"/>
    </source>
</evidence>
<dbReference type="PANTHER" id="PTHR43884">
    <property type="entry name" value="ACYL-COA DEHYDROGENASE"/>
    <property type="match status" value="1"/>
</dbReference>
<comment type="caution">
    <text evidence="10">The sequence shown here is derived from an EMBL/GenBank/DDBJ whole genome shotgun (WGS) entry which is preliminary data.</text>
</comment>
<dbReference type="PIRSF" id="PIRSF016578">
    <property type="entry name" value="HsaA"/>
    <property type="match status" value="1"/>
</dbReference>
<feature type="domain" description="Acyl-CoA dehydrogenase/oxidase N-terminal" evidence="9">
    <location>
        <begin position="6"/>
        <end position="116"/>
    </location>
</feature>
<dbReference type="SUPFAM" id="SSF47203">
    <property type="entry name" value="Acyl-CoA dehydrogenase C-terminal domain-like"/>
    <property type="match status" value="1"/>
</dbReference>
<dbReference type="Gene3D" id="2.40.110.10">
    <property type="entry name" value="Butyryl-CoA Dehydrogenase, subunit A, domain 2"/>
    <property type="match status" value="1"/>
</dbReference>
<evidence type="ECO:0000313" key="11">
    <source>
        <dbReference type="Proteomes" id="UP000013378"/>
    </source>
</evidence>
<dbReference type="InterPro" id="IPR006091">
    <property type="entry name" value="Acyl-CoA_Oxase/DH_mid-dom"/>
</dbReference>
<comment type="similarity">
    <text evidence="2 6">Belongs to the acyl-CoA dehydrogenase family.</text>
</comment>
<dbReference type="PANTHER" id="PTHR43884:SF12">
    <property type="entry name" value="ISOVALERYL-COA DEHYDROGENASE, MITOCHONDRIAL-RELATED"/>
    <property type="match status" value="1"/>
</dbReference>
<dbReference type="AlphaFoldDB" id="R1CEY0"/>
<organism evidence="10 11">
    <name type="scientific">Caldisalinibacter kiritimatiensis</name>
    <dbReference type="NCBI Taxonomy" id="1304284"/>
    <lineage>
        <taxon>Bacteria</taxon>
        <taxon>Bacillati</taxon>
        <taxon>Bacillota</taxon>
        <taxon>Tissierellia</taxon>
        <taxon>Tissierellales</taxon>
        <taxon>Thermohalobacteraceae</taxon>
        <taxon>Caldisalinibacter</taxon>
    </lineage>
</organism>
<dbReference type="Gene3D" id="1.10.540.10">
    <property type="entry name" value="Acyl-CoA dehydrogenase/oxidase, N-terminal domain"/>
    <property type="match status" value="1"/>
</dbReference>
<dbReference type="InterPro" id="IPR009100">
    <property type="entry name" value="AcylCoA_DH/oxidase_NM_dom_sf"/>
</dbReference>
<feature type="domain" description="Acyl-CoA dehydrogenase/oxidase C-terminal" evidence="7">
    <location>
        <begin position="230"/>
        <end position="379"/>
    </location>
</feature>
<dbReference type="FunFam" id="1.10.540.10:FF:000002">
    <property type="entry name" value="Acyl-CoA dehydrogenase FadE19"/>
    <property type="match status" value="1"/>
</dbReference>
<proteinExistence type="inferred from homology"/>
<keyword evidence="4 6" id="KW-0274">FAD</keyword>
<evidence type="ECO:0000256" key="6">
    <source>
        <dbReference type="RuleBase" id="RU362125"/>
    </source>
</evidence>
<evidence type="ECO:0000256" key="2">
    <source>
        <dbReference type="ARBA" id="ARBA00009347"/>
    </source>
</evidence>
<dbReference type="InterPro" id="IPR013786">
    <property type="entry name" value="AcylCoA_DH/ox_N"/>
</dbReference>
<dbReference type="InterPro" id="IPR046373">
    <property type="entry name" value="Acyl-CoA_Oxase/DH_mid-dom_sf"/>
</dbReference>
<dbReference type="SUPFAM" id="SSF56645">
    <property type="entry name" value="Acyl-CoA dehydrogenase NM domain-like"/>
    <property type="match status" value="1"/>
</dbReference>
<dbReference type="GO" id="GO:0050660">
    <property type="term" value="F:flavin adenine dinucleotide binding"/>
    <property type="evidence" value="ECO:0007669"/>
    <property type="project" value="InterPro"/>
</dbReference>
<evidence type="ECO:0000259" key="8">
    <source>
        <dbReference type="Pfam" id="PF02770"/>
    </source>
</evidence>
<protein>
    <submittedName>
        <fullName evidence="10">Butyryl-CoA dehydrogenase</fullName>
        <ecNumber evidence="10">1.3.8.1</ecNumber>
    </submittedName>
</protein>
<feature type="domain" description="Acyl-CoA oxidase/dehydrogenase middle" evidence="8">
    <location>
        <begin position="123"/>
        <end position="218"/>
    </location>
</feature>
<dbReference type="CDD" id="cd01158">
    <property type="entry name" value="SCAD_SBCAD"/>
    <property type="match status" value="1"/>
</dbReference>
<dbReference type="Pfam" id="PF02771">
    <property type="entry name" value="Acyl-CoA_dh_N"/>
    <property type="match status" value="1"/>
</dbReference>
<dbReference type="InterPro" id="IPR036250">
    <property type="entry name" value="AcylCo_DH-like_C"/>
</dbReference>
<dbReference type="GO" id="GO:0016937">
    <property type="term" value="F:short-chain fatty acyl-CoA dehydrogenase activity"/>
    <property type="evidence" value="ECO:0007669"/>
    <property type="project" value="UniProtKB-EC"/>
</dbReference>
<dbReference type="PROSITE" id="PS00072">
    <property type="entry name" value="ACYL_COA_DH_1"/>
    <property type="match status" value="1"/>
</dbReference>
<dbReference type="FunFam" id="1.20.140.10:FF:000004">
    <property type="entry name" value="Acyl-CoA dehydrogenase FadE25"/>
    <property type="match status" value="1"/>
</dbReference>
<dbReference type="STRING" id="1304284.L21TH_1068"/>
<keyword evidence="3 6" id="KW-0285">Flavoprotein</keyword>
<evidence type="ECO:0000259" key="9">
    <source>
        <dbReference type="Pfam" id="PF02771"/>
    </source>
</evidence>
<dbReference type="Pfam" id="PF00441">
    <property type="entry name" value="Acyl-CoA_dh_1"/>
    <property type="match status" value="1"/>
</dbReference>
<keyword evidence="5 6" id="KW-0560">Oxidoreductase</keyword>
<dbReference type="RefSeq" id="WP_006311135.1">
    <property type="nucleotide sequence ID" value="NZ_ARZA01000109.1"/>
</dbReference>
<sequence length="380" mass="41756">MNFELTREQKLTRQMIREFVNKEIKPLAAEIDKTEKFPLETIDKMRKSGIKGMSYPTEYGGSGSDYITYVLAVEEISKACASTACVYAVNTGLVASILLKFGTEQQKKKYVPELLNKGNKIGAFALTEPNAGSDASAQQTTAVDKGDYYLLNGTKTFITNAEYADTFIVMAMTDKSKGVKGISAFIVEKDMEGFEIGKIEEKCGVRASSTGELILSNVKVPKENLLGNLGEGFKIAMTGLDGGRISIAAQGLGLAEAALHEAIEYTKKRKQFGKPISMNQGIQWEIAECATKIEAARGLVYKAAWLKQEGFPFSKEAAMAKLYATELAMEVANKALQMHGGYGYIKEYPIERIFRDAKITSIYEGTSEIQKIVIARQILK</sequence>
<gene>
    <name evidence="10" type="ORF">L21TH_1068</name>
</gene>
<evidence type="ECO:0000259" key="7">
    <source>
        <dbReference type="Pfam" id="PF00441"/>
    </source>
</evidence>
<dbReference type="InterPro" id="IPR006089">
    <property type="entry name" value="Acyl-CoA_DH_CS"/>
</dbReference>
<dbReference type="OrthoDB" id="9802447at2"/>
<dbReference type="EC" id="1.3.8.1" evidence="10"/>
<dbReference type="PATRIC" id="fig|1304284.3.peg.1043"/>